<dbReference type="EMBL" id="JASBWU010000018">
    <property type="protein sequence ID" value="KAJ9114632.1"/>
    <property type="molecule type" value="Genomic_DNA"/>
</dbReference>
<sequence>MSTSVAEGSYKPITGPYSASATDLVLTFLPESSSLSSSIPPEIHVTTLIRAALRSAQADLNEECAKTANVKFGLEKTDLEYSRLQLEKRSLQGAVATLRVDPDDAYYGQALAKARYKWELEQIAEREELAASLQTRLEDMRRNSSLLKRKAILADSTLDDLQKLMAKAKQALAEVVLPGDPETGEEEGIEMEPTETQEEEEEVAASSPLSSIDA</sequence>
<dbReference type="Proteomes" id="UP001243375">
    <property type="component" value="Unassembled WGS sequence"/>
</dbReference>
<comment type="caution">
    <text evidence="1">The sequence shown here is derived from an EMBL/GenBank/DDBJ whole genome shotgun (WGS) entry which is preliminary data.</text>
</comment>
<organism evidence="1 2">
    <name type="scientific">Naganishia vaughanmartiniae</name>
    <dbReference type="NCBI Taxonomy" id="1424756"/>
    <lineage>
        <taxon>Eukaryota</taxon>
        <taxon>Fungi</taxon>
        <taxon>Dikarya</taxon>
        <taxon>Basidiomycota</taxon>
        <taxon>Agaricomycotina</taxon>
        <taxon>Tremellomycetes</taxon>
        <taxon>Filobasidiales</taxon>
        <taxon>Filobasidiaceae</taxon>
        <taxon>Naganishia</taxon>
    </lineage>
</organism>
<keyword evidence="2" id="KW-1185">Reference proteome</keyword>
<proteinExistence type="predicted"/>
<accession>A0ACC2WVR5</accession>
<name>A0ACC2WVR5_9TREE</name>
<evidence type="ECO:0000313" key="2">
    <source>
        <dbReference type="Proteomes" id="UP001243375"/>
    </source>
</evidence>
<gene>
    <name evidence="1" type="ORF">QFC22_005505</name>
</gene>
<protein>
    <submittedName>
        <fullName evidence="1">Uncharacterized protein</fullName>
    </submittedName>
</protein>
<reference evidence="1" key="1">
    <citation type="submission" date="2023-04" db="EMBL/GenBank/DDBJ databases">
        <title>Draft Genome sequencing of Naganishia species isolated from polar environments using Oxford Nanopore Technology.</title>
        <authorList>
            <person name="Leo P."/>
            <person name="Venkateswaran K."/>
        </authorList>
    </citation>
    <scope>NUCLEOTIDE SEQUENCE</scope>
    <source>
        <strain evidence="1">MNA-CCFEE 5425</strain>
    </source>
</reference>
<evidence type="ECO:0000313" key="1">
    <source>
        <dbReference type="EMBL" id="KAJ9114632.1"/>
    </source>
</evidence>